<evidence type="ECO:0000256" key="6">
    <source>
        <dbReference type="ARBA" id="ARBA00023098"/>
    </source>
</evidence>
<accession>R0JPU5</accession>
<evidence type="ECO:0000256" key="3">
    <source>
        <dbReference type="ARBA" id="ARBA00022679"/>
    </source>
</evidence>
<evidence type="ECO:0000256" key="8">
    <source>
        <dbReference type="ARBA" id="ARBA00023136"/>
    </source>
</evidence>
<dbReference type="STRING" id="671987.R0JPU5"/>
<keyword evidence="8" id="KW-0472">Membrane</keyword>
<feature type="compositionally biased region" description="Basic and acidic residues" evidence="13">
    <location>
        <begin position="333"/>
        <end position="353"/>
    </location>
</feature>
<evidence type="ECO:0000256" key="13">
    <source>
        <dbReference type="SAM" id="MobiDB-lite"/>
    </source>
</evidence>
<keyword evidence="3" id="KW-0808">Transferase</keyword>
<keyword evidence="5" id="KW-0999">Mitochondrion inner membrane</keyword>
<dbReference type="AlphaFoldDB" id="R0JPU5"/>
<dbReference type="EMBL" id="KB908833">
    <property type="protein sequence ID" value="EOA83178.1"/>
    <property type="molecule type" value="Genomic_DNA"/>
</dbReference>
<dbReference type="HOGENOM" id="CLU_046747_1_0_1"/>
<evidence type="ECO:0000259" key="14">
    <source>
        <dbReference type="SMART" id="SM00563"/>
    </source>
</evidence>
<dbReference type="OrthoDB" id="193467at2759"/>
<dbReference type="SMART" id="SM00563">
    <property type="entry name" value="PlsC"/>
    <property type="match status" value="1"/>
</dbReference>
<gene>
    <name evidence="15" type="ORF">SETTUDRAFT_164626</name>
</gene>
<comment type="catalytic activity">
    <reaction evidence="11">
        <text>1'-[1,2-diacyl-sn-glycero-3-phospho],3'-[1-acyl-sn-glycero-3-phospho]-glycerol + a 1,2-diacyl-sn-glycero-3-phosphocholine = a cardiolipin + a 1-acyl-sn-glycero-3-phosphocholine</text>
        <dbReference type="Rhea" id="RHEA:33731"/>
        <dbReference type="ChEBI" id="CHEBI:57643"/>
        <dbReference type="ChEBI" id="CHEBI:58168"/>
        <dbReference type="ChEBI" id="CHEBI:62237"/>
        <dbReference type="ChEBI" id="CHEBI:64743"/>
    </reaction>
    <physiologicalReaction direction="left-to-right" evidence="11">
        <dbReference type="Rhea" id="RHEA:33732"/>
    </physiologicalReaction>
    <physiologicalReaction direction="right-to-left" evidence="11">
        <dbReference type="Rhea" id="RHEA:33733"/>
    </physiologicalReaction>
</comment>
<dbReference type="GO" id="GO:0042773">
    <property type="term" value="P:ATP synthesis coupled electron transport"/>
    <property type="evidence" value="ECO:0007669"/>
    <property type="project" value="EnsemblFungi"/>
</dbReference>
<sequence>MGAVGLLCKGFLAGLSRVETHGMDDFLKLLDEREAPAKRERGLITVSNHISVMDDPILWGILPISYMFNPDNLRWGLGSYDLCFTNKGLSTFFTLGQVLPTHRSAHSQYGGLFQPTITQAIRLLSRGPFLYEQEPPEKPATSPKSPDLIDPFSNGHLSFSTNGLDTFPAPSAYRRRRHAWVHIFPEGMIHQSEQRIMRYFKWGVSRLILESEPMPDVVPIFVEGFDNIMHETRTFPRFIPRPFQNVRVTFGEKLNTEEVFGDLRARWKQLQAREARKGERLAVGVLNDTLQHSDEAVSIRKECTRRMRQAVLDVRRQRGYPEDDPKNSLAETWLREGPRREGRKQDSTITRDA</sequence>
<feature type="region of interest" description="Disordered" evidence="13">
    <location>
        <begin position="316"/>
        <end position="353"/>
    </location>
</feature>
<reference evidence="15 16" key="2">
    <citation type="journal article" date="2013" name="PLoS Genet.">
        <title>Comparative genome structure, secondary metabolite, and effector coding capacity across Cochliobolus pathogens.</title>
        <authorList>
            <person name="Condon B.J."/>
            <person name="Leng Y."/>
            <person name="Wu D."/>
            <person name="Bushley K.E."/>
            <person name="Ohm R.A."/>
            <person name="Otillar R."/>
            <person name="Martin J."/>
            <person name="Schackwitz W."/>
            <person name="Grimwood J."/>
            <person name="MohdZainudin N."/>
            <person name="Xue C."/>
            <person name="Wang R."/>
            <person name="Manning V.A."/>
            <person name="Dhillon B."/>
            <person name="Tu Z.J."/>
            <person name="Steffenson B.J."/>
            <person name="Salamov A."/>
            <person name="Sun H."/>
            <person name="Lowry S."/>
            <person name="LaButti K."/>
            <person name="Han J."/>
            <person name="Copeland A."/>
            <person name="Lindquist E."/>
            <person name="Barry K."/>
            <person name="Schmutz J."/>
            <person name="Baker S.E."/>
            <person name="Ciuffetti L.M."/>
            <person name="Grigoriev I.V."/>
            <person name="Zhong S."/>
            <person name="Turgeon B.G."/>
        </authorList>
    </citation>
    <scope>NUCLEOTIDE SEQUENCE [LARGE SCALE GENOMIC DNA]</scope>
    <source>
        <strain evidence="16">28A</strain>
    </source>
</reference>
<evidence type="ECO:0000313" key="15">
    <source>
        <dbReference type="EMBL" id="EOA83178.1"/>
    </source>
</evidence>
<organism evidence="15 16">
    <name type="scientific">Exserohilum turcicum (strain 28A)</name>
    <name type="common">Northern leaf blight fungus</name>
    <name type="synonym">Setosphaeria turcica</name>
    <dbReference type="NCBI Taxonomy" id="671987"/>
    <lineage>
        <taxon>Eukaryota</taxon>
        <taxon>Fungi</taxon>
        <taxon>Dikarya</taxon>
        <taxon>Ascomycota</taxon>
        <taxon>Pezizomycotina</taxon>
        <taxon>Dothideomycetes</taxon>
        <taxon>Pleosporomycetidae</taxon>
        <taxon>Pleosporales</taxon>
        <taxon>Pleosporineae</taxon>
        <taxon>Pleosporaceae</taxon>
        <taxon>Exserohilum</taxon>
    </lineage>
</organism>
<dbReference type="GeneID" id="19399195"/>
<comment type="similarity">
    <text evidence="2 12">Belongs to the taffazin family.</text>
</comment>
<dbReference type="PANTHER" id="PTHR12497">
    <property type="entry name" value="TAZ PROTEIN TAFAZZIN"/>
    <property type="match status" value="1"/>
</dbReference>
<dbReference type="GO" id="GO:0008654">
    <property type="term" value="P:phospholipid biosynthetic process"/>
    <property type="evidence" value="ECO:0007669"/>
    <property type="project" value="EnsemblFungi"/>
</dbReference>
<keyword evidence="6" id="KW-0443">Lipid metabolism</keyword>
<dbReference type="RefSeq" id="XP_008028971.1">
    <property type="nucleotide sequence ID" value="XM_008030780.1"/>
</dbReference>
<dbReference type="GO" id="GO:0047184">
    <property type="term" value="F:1-acylglycerophosphocholine O-acyltransferase activity"/>
    <property type="evidence" value="ECO:0007669"/>
    <property type="project" value="EnsemblFungi"/>
</dbReference>
<keyword evidence="7" id="KW-0496">Mitochondrion</keyword>
<dbReference type="GO" id="GO:0097250">
    <property type="term" value="P:mitochondrial respirasome assembly"/>
    <property type="evidence" value="ECO:0007669"/>
    <property type="project" value="EnsemblFungi"/>
</dbReference>
<dbReference type="Proteomes" id="UP000016935">
    <property type="component" value="Unassembled WGS sequence"/>
</dbReference>
<keyword evidence="9" id="KW-0012">Acyltransferase</keyword>
<evidence type="ECO:0000256" key="7">
    <source>
        <dbReference type="ARBA" id="ARBA00023128"/>
    </source>
</evidence>
<evidence type="ECO:0000313" key="16">
    <source>
        <dbReference type="Proteomes" id="UP000016935"/>
    </source>
</evidence>
<dbReference type="eggNOG" id="KOG2847">
    <property type="taxonomic scope" value="Eukaryota"/>
</dbReference>
<dbReference type="PRINTS" id="PR00979">
    <property type="entry name" value="TAFAZZIN"/>
</dbReference>
<comment type="subcellular location">
    <subcellularLocation>
        <location evidence="1">Mitochondrion inner membrane</location>
        <topology evidence="1">Peripheral membrane protein</topology>
        <orientation evidence="1">Intermembrane side</orientation>
    </subcellularLocation>
    <subcellularLocation>
        <location evidence="10">Mitochondrion outer membrane</location>
        <topology evidence="10">Peripheral membrane protein</topology>
        <orientation evidence="10">Intermembrane side</orientation>
    </subcellularLocation>
</comment>
<evidence type="ECO:0000256" key="5">
    <source>
        <dbReference type="ARBA" id="ARBA00022792"/>
    </source>
</evidence>
<keyword evidence="16" id="KW-1185">Reference proteome</keyword>
<evidence type="ECO:0000256" key="12">
    <source>
        <dbReference type="RuleBase" id="RU365062"/>
    </source>
</evidence>
<evidence type="ECO:0000256" key="11">
    <source>
        <dbReference type="ARBA" id="ARBA00047906"/>
    </source>
</evidence>
<feature type="compositionally biased region" description="Basic and acidic residues" evidence="13">
    <location>
        <begin position="316"/>
        <end position="326"/>
    </location>
</feature>
<protein>
    <recommendedName>
        <fullName evidence="12">Tafazzin family protein</fullName>
    </recommendedName>
</protein>
<feature type="domain" description="Phospholipid/glycerol acyltransferase" evidence="14">
    <location>
        <begin position="43"/>
        <end position="225"/>
    </location>
</feature>
<dbReference type="SUPFAM" id="SSF69593">
    <property type="entry name" value="Glycerol-3-phosphate (1)-acyltransferase"/>
    <property type="match status" value="1"/>
</dbReference>
<dbReference type="GO" id="GO:0005743">
    <property type="term" value="C:mitochondrial inner membrane"/>
    <property type="evidence" value="ECO:0007669"/>
    <property type="project" value="UniProtKB-SubCell"/>
</dbReference>
<evidence type="ECO:0000256" key="9">
    <source>
        <dbReference type="ARBA" id="ARBA00023315"/>
    </source>
</evidence>
<keyword evidence="4" id="KW-1000">Mitochondrion outer membrane</keyword>
<dbReference type="InterPro" id="IPR000872">
    <property type="entry name" value="Tafazzin"/>
</dbReference>
<evidence type="ECO:0000256" key="2">
    <source>
        <dbReference type="ARBA" id="ARBA00010524"/>
    </source>
</evidence>
<evidence type="ECO:0000256" key="1">
    <source>
        <dbReference type="ARBA" id="ARBA00004137"/>
    </source>
</evidence>
<proteinExistence type="inferred from homology"/>
<dbReference type="CDD" id="cd07989">
    <property type="entry name" value="LPLAT_AGPAT-like"/>
    <property type="match status" value="1"/>
</dbReference>
<dbReference type="GO" id="GO:0007007">
    <property type="term" value="P:inner mitochondrial membrane organization"/>
    <property type="evidence" value="ECO:0007669"/>
    <property type="project" value="EnsemblFungi"/>
</dbReference>
<evidence type="ECO:0000256" key="10">
    <source>
        <dbReference type="ARBA" id="ARBA00024323"/>
    </source>
</evidence>
<name>R0JPU5_EXST2</name>
<dbReference type="InterPro" id="IPR002123">
    <property type="entry name" value="Plipid/glycerol_acylTrfase"/>
</dbReference>
<dbReference type="PANTHER" id="PTHR12497:SF0">
    <property type="entry name" value="TAFAZZIN"/>
    <property type="match status" value="1"/>
</dbReference>
<reference evidence="15 16" key="1">
    <citation type="journal article" date="2012" name="PLoS Pathog.">
        <title>Diverse lifestyles and strategies of plant pathogenesis encoded in the genomes of eighteen Dothideomycetes fungi.</title>
        <authorList>
            <person name="Ohm R.A."/>
            <person name="Feau N."/>
            <person name="Henrissat B."/>
            <person name="Schoch C.L."/>
            <person name="Horwitz B.A."/>
            <person name="Barry K.W."/>
            <person name="Condon B.J."/>
            <person name="Copeland A.C."/>
            <person name="Dhillon B."/>
            <person name="Glaser F."/>
            <person name="Hesse C.N."/>
            <person name="Kosti I."/>
            <person name="LaButti K."/>
            <person name="Lindquist E.A."/>
            <person name="Lucas S."/>
            <person name="Salamov A.A."/>
            <person name="Bradshaw R.E."/>
            <person name="Ciuffetti L."/>
            <person name="Hamelin R.C."/>
            <person name="Kema G.H.J."/>
            <person name="Lawrence C."/>
            <person name="Scott J.A."/>
            <person name="Spatafora J.W."/>
            <person name="Turgeon B.G."/>
            <person name="de Wit P.J.G.M."/>
            <person name="Zhong S."/>
            <person name="Goodwin S.B."/>
            <person name="Grigoriev I.V."/>
        </authorList>
    </citation>
    <scope>NUCLEOTIDE SEQUENCE [LARGE SCALE GENOMIC DNA]</scope>
    <source>
        <strain evidence="16">28A</strain>
    </source>
</reference>
<dbReference type="GO" id="GO:0005741">
    <property type="term" value="C:mitochondrial outer membrane"/>
    <property type="evidence" value="ECO:0007669"/>
    <property type="project" value="UniProtKB-SubCell"/>
</dbReference>
<evidence type="ECO:0000256" key="4">
    <source>
        <dbReference type="ARBA" id="ARBA00022787"/>
    </source>
</evidence>
<dbReference type="GO" id="GO:0035965">
    <property type="term" value="P:cardiolipin acyl-chain remodeling"/>
    <property type="evidence" value="ECO:0007669"/>
    <property type="project" value="EnsemblFungi"/>
</dbReference>